<accession>A0AAE0MKI0</accession>
<feature type="region of interest" description="Disordered" evidence="5">
    <location>
        <begin position="348"/>
        <end position="373"/>
    </location>
</feature>
<dbReference type="InterPro" id="IPR051694">
    <property type="entry name" value="Immunoregulatory_rcpt-like"/>
</dbReference>
<keyword evidence="4 6" id="KW-0472">Membrane</keyword>
<keyword evidence="3 6" id="KW-1133">Transmembrane helix</keyword>
<reference evidence="7" key="2">
    <citation type="submission" date="2023-06" db="EMBL/GenBank/DDBJ databases">
        <authorList>
            <consortium name="Lawrence Berkeley National Laboratory"/>
            <person name="Haridas S."/>
            <person name="Hensen N."/>
            <person name="Bonometti L."/>
            <person name="Westerberg I."/>
            <person name="Brannstrom I.O."/>
            <person name="Guillou S."/>
            <person name="Cros-Aarteil S."/>
            <person name="Calhoun S."/>
            <person name="Kuo A."/>
            <person name="Mondo S."/>
            <person name="Pangilinan J."/>
            <person name="Riley R."/>
            <person name="Labutti K."/>
            <person name="Andreopoulos B."/>
            <person name="Lipzen A."/>
            <person name="Chen C."/>
            <person name="Yanf M."/>
            <person name="Daum C."/>
            <person name="Ng V."/>
            <person name="Clum A."/>
            <person name="Steindorff A."/>
            <person name="Ohm R."/>
            <person name="Martin F."/>
            <person name="Silar P."/>
            <person name="Natvig D."/>
            <person name="Lalanne C."/>
            <person name="Gautier V."/>
            <person name="Ament-Velasquez S.L."/>
            <person name="Kruys A."/>
            <person name="Hutchinson M.I."/>
            <person name="Powell A.J."/>
            <person name="Barry K."/>
            <person name="Miller A.N."/>
            <person name="Grigoriev I.V."/>
            <person name="Debuchy R."/>
            <person name="Gladieux P."/>
            <person name="Thoren M.H."/>
            <person name="Johannesson H."/>
        </authorList>
    </citation>
    <scope>NUCLEOTIDE SEQUENCE</scope>
    <source>
        <strain evidence="7">CBS 560.94</strain>
    </source>
</reference>
<comment type="caution">
    <text evidence="7">The sequence shown here is derived from an EMBL/GenBank/DDBJ whole genome shotgun (WGS) entry which is preliminary data.</text>
</comment>
<feature type="transmembrane region" description="Helical" evidence="6">
    <location>
        <begin position="200"/>
        <end position="224"/>
    </location>
</feature>
<sequence length="373" mass="39864">MSMLRRLTGLVPTPRVGQALVGYLTMISLAAGQTTTFPPDFEGIYFFENQDTTTLTCGTGSTFTIWRDSIAACCPISFANCDFPTKCVGDTLYHRFGTTERCPSDYPNCATMTIFDKFPQASNYWFEVGCGPTDYAIHSIYREIATSTSTSSTSQASRTSQPPTPASTASTTEPSITSSAATASTGTSDSKTSSSSQSKAWIAGPIAGGVAVLLLLGAFLWWWLRKNKKNKTKSLEQNNANNENTAPSAPVAQTGYEGGYMPGPGYMGQPPPQGYTPHTQSPPNQYSPYYPPSSPPQYHNPHHSMLSGTGTASIMSGWQGQGASPRPVSELHSENATMKYQHDAPIISEVPATEQRPAGGQGKQGHGVIVEAP</sequence>
<gene>
    <name evidence="7" type="ORF">B0H65DRAFT_340464</name>
</gene>
<dbReference type="EMBL" id="JAUEPP010000009">
    <property type="protein sequence ID" value="KAK3335043.1"/>
    <property type="molecule type" value="Genomic_DNA"/>
</dbReference>
<evidence type="ECO:0000256" key="3">
    <source>
        <dbReference type="ARBA" id="ARBA00022989"/>
    </source>
</evidence>
<dbReference type="RefSeq" id="XP_062677209.1">
    <property type="nucleotide sequence ID" value="XM_062823634.1"/>
</dbReference>
<dbReference type="GO" id="GO:0071944">
    <property type="term" value="C:cell periphery"/>
    <property type="evidence" value="ECO:0007669"/>
    <property type="project" value="UniProtKB-ARBA"/>
</dbReference>
<proteinExistence type="predicted"/>
<evidence type="ECO:0000313" key="7">
    <source>
        <dbReference type="EMBL" id="KAK3335043.1"/>
    </source>
</evidence>
<feature type="region of interest" description="Disordered" evidence="5">
    <location>
        <begin position="237"/>
        <end position="332"/>
    </location>
</feature>
<evidence type="ECO:0000256" key="4">
    <source>
        <dbReference type="ARBA" id="ARBA00023136"/>
    </source>
</evidence>
<feature type="compositionally biased region" description="Low complexity" evidence="5">
    <location>
        <begin position="275"/>
        <end position="288"/>
    </location>
</feature>
<feature type="compositionally biased region" description="Polar residues" evidence="5">
    <location>
        <begin position="237"/>
        <end position="247"/>
    </location>
</feature>
<evidence type="ECO:0000256" key="5">
    <source>
        <dbReference type="SAM" id="MobiDB-lite"/>
    </source>
</evidence>
<keyword evidence="2 6" id="KW-0812">Transmembrane</keyword>
<reference evidence="7" key="1">
    <citation type="journal article" date="2023" name="Mol. Phylogenet. Evol.">
        <title>Genome-scale phylogeny and comparative genomics of the fungal order Sordariales.</title>
        <authorList>
            <person name="Hensen N."/>
            <person name="Bonometti L."/>
            <person name="Westerberg I."/>
            <person name="Brannstrom I.O."/>
            <person name="Guillou S."/>
            <person name="Cros-Aarteil S."/>
            <person name="Calhoun S."/>
            <person name="Haridas S."/>
            <person name="Kuo A."/>
            <person name="Mondo S."/>
            <person name="Pangilinan J."/>
            <person name="Riley R."/>
            <person name="LaButti K."/>
            <person name="Andreopoulos B."/>
            <person name="Lipzen A."/>
            <person name="Chen C."/>
            <person name="Yan M."/>
            <person name="Daum C."/>
            <person name="Ng V."/>
            <person name="Clum A."/>
            <person name="Steindorff A."/>
            <person name="Ohm R.A."/>
            <person name="Martin F."/>
            <person name="Silar P."/>
            <person name="Natvig D.O."/>
            <person name="Lalanne C."/>
            <person name="Gautier V."/>
            <person name="Ament-Velasquez S.L."/>
            <person name="Kruys A."/>
            <person name="Hutchinson M.I."/>
            <person name="Powell A.J."/>
            <person name="Barry K."/>
            <person name="Miller A.N."/>
            <person name="Grigoriev I.V."/>
            <person name="Debuchy R."/>
            <person name="Gladieux P."/>
            <person name="Hiltunen Thoren M."/>
            <person name="Johannesson H."/>
        </authorList>
    </citation>
    <scope>NUCLEOTIDE SEQUENCE</scope>
    <source>
        <strain evidence="7">CBS 560.94</strain>
    </source>
</reference>
<evidence type="ECO:0000256" key="6">
    <source>
        <dbReference type="SAM" id="Phobius"/>
    </source>
</evidence>
<dbReference type="GeneID" id="87860788"/>
<dbReference type="GO" id="GO:0016020">
    <property type="term" value="C:membrane"/>
    <property type="evidence" value="ECO:0007669"/>
    <property type="project" value="UniProtKB-SubCell"/>
</dbReference>
<name>A0AAE0MKI0_9PEZI</name>
<dbReference type="Proteomes" id="UP001278500">
    <property type="component" value="Unassembled WGS sequence"/>
</dbReference>
<evidence type="ECO:0000256" key="1">
    <source>
        <dbReference type="ARBA" id="ARBA00004167"/>
    </source>
</evidence>
<comment type="subcellular location">
    <subcellularLocation>
        <location evidence="1">Membrane</location>
        <topology evidence="1">Single-pass membrane protein</topology>
    </subcellularLocation>
</comment>
<dbReference type="PANTHER" id="PTHR15549">
    <property type="entry name" value="PAIRED IMMUNOGLOBULIN-LIKE TYPE 2 RECEPTOR"/>
    <property type="match status" value="1"/>
</dbReference>
<evidence type="ECO:0000313" key="8">
    <source>
        <dbReference type="Proteomes" id="UP001278500"/>
    </source>
</evidence>
<evidence type="ECO:0000256" key="2">
    <source>
        <dbReference type="ARBA" id="ARBA00022692"/>
    </source>
</evidence>
<feature type="region of interest" description="Disordered" evidence="5">
    <location>
        <begin position="149"/>
        <end position="198"/>
    </location>
</feature>
<feature type="compositionally biased region" description="Gly residues" evidence="5">
    <location>
        <begin position="256"/>
        <end position="266"/>
    </location>
</feature>
<keyword evidence="8" id="KW-1185">Reference proteome</keyword>
<dbReference type="AlphaFoldDB" id="A0AAE0MKI0"/>
<feature type="compositionally biased region" description="Polar residues" evidence="5">
    <location>
        <begin position="306"/>
        <end position="322"/>
    </location>
</feature>
<organism evidence="7 8">
    <name type="scientific">Neurospora tetraspora</name>
    <dbReference type="NCBI Taxonomy" id="94610"/>
    <lineage>
        <taxon>Eukaryota</taxon>
        <taxon>Fungi</taxon>
        <taxon>Dikarya</taxon>
        <taxon>Ascomycota</taxon>
        <taxon>Pezizomycotina</taxon>
        <taxon>Sordariomycetes</taxon>
        <taxon>Sordariomycetidae</taxon>
        <taxon>Sordariales</taxon>
        <taxon>Sordariaceae</taxon>
        <taxon>Neurospora</taxon>
    </lineage>
</organism>
<protein>
    <submittedName>
        <fullName evidence="7">Uncharacterized protein</fullName>
    </submittedName>
</protein>